<dbReference type="AlphaFoldDB" id="A0A9N9CMU3"/>
<keyword evidence="3" id="KW-1185">Reference proteome</keyword>
<protein>
    <submittedName>
        <fullName evidence="2">5656_t:CDS:1</fullName>
    </submittedName>
</protein>
<organism evidence="2 3">
    <name type="scientific">Paraglomus brasilianum</name>
    <dbReference type="NCBI Taxonomy" id="144538"/>
    <lineage>
        <taxon>Eukaryota</taxon>
        <taxon>Fungi</taxon>
        <taxon>Fungi incertae sedis</taxon>
        <taxon>Mucoromycota</taxon>
        <taxon>Glomeromycotina</taxon>
        <taxon>Glomeromycetes</taxon>
        <taxon>Paraglomerales</taxon>
        <taxon>Paraglomeraceae</taxon>
        <taxon>Paraglomus</taxon>
    </lineage>
</organism>
<sequence>KPTTSCFTTPTSPINHQTTSTPIPMVQTLTPTSASSITSSPDAMVDTDFCRFYTFYQTFQEQANKDYDCFQYIWRINNSNRANH</sequence>
<feature type="region of interest" description="Disordered" evidence="1">
    <location>
        <begin position="1"/>
        <end position="25"/>
    </location>
</feature>
<evidence type="ECO:0000313" key="3">
    <source>
        <dbReference type="Proteomes" id="UP000789739"/>
    </source>
</evidence>
<feature type="compositionally biased region" description="Low complexity" evidence="1">
    <location>
        <begin position="1"/>
        <end position="13"/>
    </location>
</feature>
<proteinExistence type="predicted"/>
<dbReference type="EMBL" id="CAJVPI010001358">
    <property type="protein sequence ID" value="CAG8608821.1"/>
    <property type="molecule type" value="Genomic_DNA"/>
</dbReference>
<accession>A0A9N9CMU3</accession>
<evidence type="ECO:0000313" key="2">
    <source>
        <dbReference type="EMBL" id="CAG8608821.1"/>
    </source>
</evidence>
<name>A0A9N9CMU3_9GLOM</name>
<comment type="caution">
    <text evidence="2">The sequence shown here is derived from an EMBL/GenBank/DDBJ whole genome shotgun (WGS) entry which is preliminary data.</text>
</comment>
<feature type="non-terminal residue" evidence="2">
    <location>
        <position position="1"/>
    </location>
</feature>
<evidence type="ECO:0000256" key="1">
    <source>
        <dbReference type="SAM" id="MobiDB-lite"/>
    </source>
</evidence>
<dbReference type="Proteomes" id="UP000789739">
    <property type="component" value="Unassembled WGS sequence"/>
</dbReference>
<gene>
    <name evidence="2" type="ORF">PBRASI_LOCUS8052</name>
</gene>
<reference evidence="2" key="1">
    <citation type="submission" date="2021-06" db="EMBL/GenBank/DDBJ databases">
        <authorList>
            <person name="Kallberg Y."/>
            <person name="Tangrot J."/>
            <person name="Rosling A."/>
        </authorList>
    </citation>
    <scope>NUCLEOTIDE SEQUENCE</scope>
    <source>
        <strain evidence="2">BR232B</strain>
    </source>
</reference>